<dbReference type="SUPFAM" id="SSF51182">
    <property type="entry name" value="RmlC-like cupins"/>
    <property type="match status" value="1"/>
</dbReference>
<proteinExistence type="predicted"/>
<dbReference type="Gene3D" id="2.60.120.10">
    <property type="entry name" value="Jelly Rolls"/>
    <property type="match status" value="1"/>
</dbReference>
<dbReference type="Proteomes" id="UP001162741">
    <property type="component" value="Chromosome"/>
</dbReference>
<evidence type="ECO:0000313" key="2">
    <source>
        <dbReference type="EMBL" id="UYQ90955.1"/>
    </source>
</evidence>
<dbReference type="InterPro" id="IPR013096">
    <property type="entry name" value="Cupin_2"/>
</dbReference>
<name>A0ABY6IUI6_9BACT</name>
<feature type="domain" description="Cupin type-2" evidence="1">
    <location>
        <begin position="32"/>
        <end position="98"/>
    </location>
</feature>
<gene>
    <name evidence="2" type="ORF">MKQ68_12710</name>
</gene>
<evidence type="ECO:0000259" key="1">
    <source>
        <dbReference type="Pfam" id="PF07883"/>
    </source>
</evidence>
<evidence type="ECO:0000313" key="3">
    <source>
        <dbReference type="Proteomes" id="UP001162741"/>
    </source>
</evidence>
<dbReference type="InterPro" id="IPR011051">
    <property type="entry name" value="RmlC_Cupin_sf"/>
</dbReference>
<organism evidence="2 3">
    <name type="scientific">Chitinophaga horti</name>
    <dbReference type="NCBI Taxonomy" id="2920382"/>
    <lineage>
        <taxon>Bacteria</taxon>
        <taxon>Pseudomonadati</taxon>
        <taxon>Bacteroidota</taxon>
        <taxon>Chitinophagia</taxon>
        <taxon>Chitinophagales</taxon>
        <taxon>Chitinophagaceae</taxon>
        <taxon>Chitinophaga</taxon>
    </lineage>
</organism>
<dbReference type="Pfam" id="PF07883">
    <property type="entry name" value="Cupin_2"/>
    <property type="match status" value="1"/>
</dbReference>
<protein>
    <submittedName>
        <fullName evidence="2">Cupin domain-containing protein</fullName>
    </submittedName>
</protein>
<dbReference type="InterPro" id="IPR014710">
    <property type="entry name" value="RmlC-like_jellyroll"/>
</dbReference>
<dbReference type="PANTHER" id="PTHR36440">
    <property type="entry name" value="PUTATIVE (AFU_ORTHOLOGUE AFUA_8G07350)-RELATED"/>
    <property type="match status" value="1"/>
</dbReference>
<dbReference type="RefSeq" id="WP_264279452.1">
    <property type="nucleotide sequence ID" value="NZ_CP107006.1"/>
</dbReference>
<dbReference type="InterPro" id="IPR053146">
    <property type="entry name" value="QDO-like"/>
</dbReference>
<accession>A0ABY6IUI6</accession>
<sequence>MTNEVIDLGNGLEIHFCLDAADTGAQFTLFKVVIHPNAKVPAAHYHDNFDETLYGLKGTLSLTVDDQVLELHAGDHYFIKRGRIHSFTNQSDETVEILAYANPGVFTSNYFKDILGVLKAGGPPDMARMKQIMLQHGLVPVANH</sequence>
<dbReference type="EMBL" id="CP107006">
    <property type="protein sequence ID" value="UYQ90955.1"/>
    <property type="molecule type" value="Genomic_DNA"/>
</dbReference>
<reference evidence="2" key="1">
    <citation type="submission" date="2022-10" db="EMBL/GenBank/DDBJ databases">
        <title>Chitinophaga sp. nov., isolated from soil.</title>
        <authorList>
            <person name="Jeon C.O."/>
        </authorList>
    </citation>
    <scope>NUCLEOTIDE SEQUENCE</scope>
    <source>
        <strain evidence="2">R8</strain>
    </source>
</reference>
<keyword evidence="3" id="KW-1185">Reference proteome</keyword>
<dbReference type="PANTHER" id="PTHR36440:SF1">
    <property type="entry name" value="PUTATIVE (AFU_ORTHOLOGUE AFUA_8G07350)-RELATED"/>
    <property type="match status" value="1"/>
</dbReference>